<sequence>MAIPLQCLPFDSGPPLPKPRGTDKLGTDRDVCHSSGLADKWVGHLRNQERVHQEPVESIGDEGTDDLGTVHFRTSAANPRRRSSPPSGYHYLDRREPRPEHTRTPTSSVIDKTDKLQDNSIKQCGANLGLKDSVATYKKRLSPLPASSQSYSSWANNHSHPQNDRAQGPPHNSQLVRQLWTREDRAQLKTLQSRGQAGPPRIAEEKAFPTAFARQ</sequence>
<evidence type="ECO:0000256" key="1">
    <source>
        <dbReference type="SAM" id="MobiDB-lite"/>
    </source>
</evidence>
<evidence type="ECO:0000313" key="2">
    <source>
        <dbReference type="EMBL" id="KAF4961781.1"/>
    </source>
</evidence>
<name>A0A8H4TPM8_9HYPO</name>
<reference evidence="2" key="1">
    <citation type="journal article" date="2020" name="BMC Genomics">
        <title>Correction to: Identification and distribution of gene clusters required for synthesis of sphingolipid metabolism inhibitors in diverse species of the filamentous fungus Fusarium.</title>
        <authorList>
            <person name="Kim H.S."/>
            <person name="Lohmar J.M."/>
            <person name="Busman M."/>
            <person name="Brown D.W."/>
            <person name="Naumann T.A."/>
            <person name="Divon H.H."/>
            <person name="Lysoe E."/>
            <person name="Uhlig S."/>
            <person name="Proctor R.H."/>
        </authorList>
    </citation>
    <scope>NUCLEOTIDE SEQUENCE</scope>
    <source>
        <strain evidence="2">NRRL 20472</strain>
    </source>
</reference>
<feature type="region of interest" description="Disordered" evidence="1">
    <location>
        <begin position="44"/>
        <end position="119"/>
    </location>
</feature>
<accession>A0A8H4TPM8</accession>
<dbReference type="OrthoDB" id="10546698at2759"/>
<dbReference type="Proteomes" id="UP000622797">
    <property type="component" value="Unassembled WGS sequence"/>
</dbReference>
<gene>
    <name evidence="2" type="ORF">FSARC_10077</name>
</gene>
<feature type="region of interest" description="Disordered" evidence="1">
    <location>
        <begin position="1"/>
        <end position="31"/>
    </location>
</feature>
<feature type="compositionally biased region" description="Basic and acidic residues" evidence="1">
    <location>
        <begin position="20"/>
        <end position="31"/>
    </location>
</feature>
<feature type="region of interest" description="Disordered" evidence="1">
    <location>
        <begin position="190"/>
        <end position="215"/>
    </location>
</feature>
<feature type="compositionally biased region" description="Basic and acidic residues" evidence="1">
    <location>
        <begin position="46"/>
        <end position="55"/>
    </location>
</feature>
<feature type="compositionally biased region" description="Low complexity" evidence="1">
    <location>
        <begin position="143"/>
        <end position="159"/>
    </location>
</feature>
<feature type="region of interest" description="Disordered" evidence="1">
    <location>
        <begin position="143"/>
        <end position="177"/>
    </location>
</feature>
<proteinExistence type="predicted"/>
<comment type="caution">
    <text evidence="2">The sequence shown here is derived from an EMBL/GenBank/DDBJ whole genome shotgun (WGS) entry which is preliminary data.</text>
</comment>
<reference evidence="2" key="2">
    <citation type="submission" date="2020-05" db="EMBL/GenBank/DDBJ databases">
        <authorList>
            <person name="Kim H.-S."/>
            <person name="Proctor R.H."/>
            <person name="Brown D.W."/>
        </authorList>
    </citation>
    <scope>NUCLEOTIDE SEQUENCE</scope>
    <source>
        <strain evidence="2">NRRL 20472</strain>
    </source>
</reference>
<organism evidence="2 3">
    <name type="scientific">Fusarium sarcochroum</name>
    <dbReference type="NCBI Taxonomy" id="1208366"/>
    <lineage>
        <taxon>Eukaryota</taxon>
        <taxon>Fungi</taxon>
        <taxon>Dikarya</taxon>
        <taxon>Ascomycota</taxon>
        <taxon>Pezizomycotina</taxon>
        <taxon>Sordariomycetes</taxon>
        <taxon>Hypocreomycetidae</taxon>
        <taxon>Hypocreales</taxon>
        <taxon>Nectriaceae</taxon>
        <taxon>Fusarium</taxon>
        <taxon>Fusarium lateritium species complex</taxon>
    </lineage>
</organism>
<feature type="compositionally biased region" description="Basic and acidic residues" evidence="1">
    <location>
        <begin position="91"/>
        <end position="103"/>
    </location>
</feature>
<keyword evidence="3" id="KW-1185">Reference proteome</keyword>
<protein>
    <submittedName>
        <fullName evidence="2">Uncharacterized protein</fullName>
    </submittedName>
</protein>
<dbReference type="EMBL" id="JABEXW010000602">
    <property type="protein sequence ID" value="KAF4961781.1"/>
    <property type="molecule type" value="Genomic_DNA"/>
</dbReference>
<evidence type="ECO:0000313" key="3">
    <source>
        <dbReference type="Proteomes" id="UP000622797"/>
    </source>
</evidence>
<dbReference type="AlphaFoldDB" id="A0A8H4TPM8"/>